<dbReference type="CDD" id="cd17323">
    <property type="entry name" value="MFS_Tpo1_MDR_like"/>
    <property type="match status" value="1"/>
</dbReference>
<keyword evidence="3 6" id="KW-0812">Transmembrane</keyword>
<protein>
    <recommendedName>
        <fullName evidence="7">Major facilitator superfamily (MFS) profile domain-containing protein</fullName>
    </recommendedName>
</protein>
<feature type="transmembrane region" description="Helical" evidence="6">
    <location>
        <begin position="443"/>
        <end position="466"/>
    </location>
</feature>
<evidence type="ECO:0000256" key="2">
    <source>
        <dbReference type="ARBA" id="ARBA00008335"/>
    </source>
</evidence>
<evidence type="ECO:0000313" key="8">
    <source>
        <dbReference type="EMBL" id="CAK7217015.1"/>
    </source>
</evidence>
<feature type="transmembrane region" description="Helical" evidence="6">
    <location>
        <begin position="247"/>
        <end position="268"/>
    </location>
</feature>
<evidence type="ECO:0000256" key="1">
    <source>
        <dbReference type="ARBA" id="ARBA00004141"/>
    </source>
</evidence>
<dbReference type="PANTHER" id="PTHR23502">
    <property type="entry name" value="MAJOR FACILITATOR SUPERFAMILY"/>
    <property type="match status" value="1"/>
</dbReference>
<evidence type="ECO:0000256" key="5">
    <source>
        <dbReference type="ARBA" id="ARBA00023136"/>
    </source>
</evidence>
<dbReference type="Pfam" id="PF07690">
    <property type="entry name" value="MFS_1"/>
    <property type="match status" value="1"/>
</dbReference>
<feature type="transmembrane region" description="Helical" evidence="6">
    <location>
        <begin position="160"/>
        <end position="179"/>
    </location>
</feature>
<feature type="transmembrane region" description="Helical" evidence="6">
    <location>
        <begin position="213"/>
        <end position="235"/>
    </location>
</feature>
<evidence type="ECO:0000256" key="6">
    <source>
        <dbReference type="SAM" id="Phobius"/>
    </source>
</evidence>
<comment type="subcellular location">
    <subcellularLocation>
        <location evidence="1">Membrane</location>
        <topology evidence="1">Multi-pass membrane protein</topology>
    </subcellularLocation>
</comment>
<evidence type="ECO:0000256" key="4">
    <source>
        <dbReference type="ARBA" id="ARBA00022989"/>
    </source>
</evidence>
<evidence type="ECO:0000256" key="3">
    <source>
        <dbReference type="ARBA" id="ARBA00022692"/>
    </source>
</evidence>
<dbReference type="InterPro" id="IPR036259">
    <property type="entry name" value="MFS_trans_sf"/>
</dbReference>
<feature type="transmembrane region" description="Helical" evidence="6">
    <location>
        <begin position="510"/>
        <end position="530"/>
    </location>
</feature>
<dbReference type="InterPro" id="IPR020846">
    <property type="entry name" value="MFS_dom"/>
</dbReference>
<feature type="domain" description="Major facilitator superfamily (MFS) profile" evidence="7">
    <location>
        <begin position="121"/>
        <end position="536"/>
    </location>
</feature>
<sequence>MASDGRTSSTVSEDVSLATEEKIVQASMSEEKLPVISTSLRDTTTTVQDKSDGIEPLHSETALDDRDMEKATLEVKLEESPAGHDTTVEDENAGFVVWWQQPADQDRENPQNWTSRRKWSIIAMLSFLTFLTPLASSMLAPGVPQLLAEFGETSDTDATFVVSIFVLGFAFGPLVIAPMSEIYGRVVVYHTCNSLFVVFTILCAIAKDINALLAFRFCAGFAGVAVVTCGGGSIADLMPTEKRAGAMAIWSLGPLLGPVVGPVAAGFLVDATNWRWVFWVTAIATYAPVILHKKAAKLRKENGDSRYRSKLDKLESRKTVFAKAIVRPMRMFCRAPIVAAVCIYVAAMYGLLYILFTTFTFVYQEIYGFSSIGAGLSFIAAGLGNIIGVAYSGILSDRIVKRIKMQGRASTPEDRLNFLLTVPASLLLPAGLVIYGWTADRHVHWIVPMLGTGVMGVGMIGIMMCAQTYLIDAYTVHAASVLAANSVLRSTLGALLPLCGLQLYDAIGLGWGNTLLAGIALLLAPILWLLRIYGERIRTNPRFSVDF</sequence>
<keyword evidence="4 6" id="KW-1133">Transmembrane helix</keyword>
<feature type="transmembrane region" description="Helical" evidence="6">
    <location>
        <begin position="337"/>
        <end position="363"/>
    </location>
</feature>
<dbReference type="SUPFAM" id="SSF103473">
    <property type="entry name" value="MFS general substrate transporter"/>
    <property type="match status" value="1"/>
</dbReference>
<keyword evidence="9" id="KW-1185">Reference proteome</keyword>
<name>A0ABP0BBR3_9PEZI</name>
<reference evidence="8 9" key="1">
    <citation type="submission" date="2024-01" db="EMBL/GenBank/DDBJ databases">
        <authorList>
            <person name="Allen C."/>
            <person name="Tagirdzhanova G."/>
        </authorList>
    </citation>
    <scope>NUCLEOTIDE SEQUENCE [LARGE SCALE GENOMIC DNA]</scope>
</reference>
<comment type="caution">
    <text evidence="8">The sequence shown here is derived from an EMBL/GenBank/DDBJ whole genome shotgun (WGS) entry which is preliminary data.</text>
</comment>
<keyword evidence="5 6" id="KW-0472">Membrane</keyword>
<dbReference type="Proteomes" id="UP001642405">
    <property type="component" value="Unassembled WGS sequence"/>
</dbReference>
<feature type="transmembrane region" description="Helical" evidence="6">
    <location>
        <begin position="369"/>
        <end position="395"/>
    </location>
</feature>
<dbReference type="PANTHER" id="PTHR23502:SF68">
    <property type="entry name" value="MULTIDRUG TRANSPORTER, PUTATIVE (AFU_ORTHOLOGUE AFUA_3G01120)-RELATED"/>
    <property type="match status" value="1"/>
</dbReference>
<feature type="transmembrane region" description="Helical" evidence="6">
    <location>
        <begin position="119"/>
        <end position="140"/>
    </location>
</feature>
<feature type="transmembrane region" description="Helical" evidence="6">
    <location>
        <begin position="274"/>
        <end position="291"/>
    </location>
</feature>
<dbReference type="InterPro" id="IPR011701">
    <property type="entry name" value="MFS"/>
</dbReference>
<proteinExistence type="inferred from homology"/>
<evidence type="ECO:0000259" key="7">
    <source>
        <dbReference type="PROSITE" id="PS50850"/>
    </source>
</evidence>
<feature type="transmembrane region" description="Helical" evidence="6">
    <location>
        <begin position="478"/>
        <end position="504"/>
    </location>
</feature>
<gene>
    <name evidence="8" type="ORF">SCUCBS95973_003008</name>
</gene>
<organism evidence="8 9">
    <name type="scientific">Sporothrix curviconia</name>
    <dbReference type="NCBI Taxonomy" id="1260050"/>
    <lineage>
        <taxon>Eukaryota</taxon>
        <taxon>Fungi</taxon>
        <taxon>Dikarya</taxon>
        <taxon>Ascomycota</taxon>
        <taxon>Pezizomycotina</taxon>
        <taxon>Sordariomycetes</taxon>
        <taxon>Sordariomycetidae</taxon>
        <taxon>Ophiostomatales</taxon>
        <taxon>Ophiostomataceae</taxon>
        <taxon>Sporothrix</taxon>
    </lineage>
</organism>
<comment type="similarity">
    <text evidence="2">Belongs to the major facilitator superfamily.</text>
</comment>
<dbReference type="Gene3D" id="1.20.1250.20">
    <property type="entry name" value="MFS general substrate transporter like domains"/>
    <property type="match status" value="1"/>
</dbReference>
<dbReference type="PROSITE" id="PS50850">
    <property type="entry name" value="MFS"/>
    <property type="match status" value="1"/>
</dbReference>
<accession>A0ABP0BBR3</accession>
<feature type="transmembrane region" description="Helical" evidence="6">
    <location>
        <begin position="416"/>
        <end position="437"/>
    </location>
</feature>
<dbReference type="EMBL" id="CAWUHB010000012">
    <property type="protein sequence ID" value="CAK7217015.1"/>
    <property type="molecule type" value="Genomic_DNA"/>
</dbReference>
<feature type="transmembrane region" description="Helical" evidence="6">
    <location>
        <begin position="186"/>
        <end position="207"/>
    </location>
</feature>
<evidence type="ECO:0000313" key="9">
    <source>
        <dbReference type="Proteomes" id="UP001642405"/>
    </source>
</evidence>